<accession>A0A382KIP0</accession>
<sequence length="44" mass="4646">MPTMRKFPDLGVGSAELASPSDIELAPRDLRAAELTVSTDDANS</sequence>
<organism evidence="1">
    <name type="scientific">marine metagenome</name>
    <dbReference type="NCBI Taxonomy" id="408172"/>
    <lineage>
        <taxon>unclassified sequences</taxon>
        <taxon>metagenomes</taxon>
        <taxon>ecological metagenomes</taxon>
    </lineage>
</organism>
<dbReference type="EMBL" id="UINC01080763">
    <property type="protein sequence ID" value="SVC24006.1"/>
    <property type="molecule type" value="Genomic_DNA"/>
</dbReference>
<proteinExistence type="predicted"/>
<evidence type="ECO:0000313" key="1">
    <source>
        <dbReference type="EMBL" id="SVC24006.1"/>
    </source>
</evidence>
<dbReference type="AlphaFoldDB" id="A0A382KIP0"/>
<name>A0A382KIP0_9ZZZZ</name>
<gene>
    <name evidence="1" type="ORF">METZ01_LOCUS276860</name>
</gene>
<reference evidence="1" key="1">
    <citation type="submission" date="2018-05" db="EMBL/GenBank/DDBJ databases">
        <authorList>
            <person name="Lanie J.A."/>
            <person name="Ng W.-L."/>
            <person name="Kazmierczak K.M."/>
            <person name="Andrzejewski T.M."/>
            <person name="Davidsen T.M."/>
            <person name="Wayne K.J."/>
            <person name="Tettelin H."/>
            <person name="Glass J.I."/>
            <person name="Rusch D."/>
            <person name="Podicherti R."/>
            <person name="Tsui H.-C.T."/>
            <person name="Winkler M.E."/>
        </authorList>
    </citation>
    <scope>NUCLEOTIDE SEQUENCE</scope>
</reference>
<protein>
    <submittedName>
        <fullName evidence="1">Uncharacterized protein</fullName>
    </submittedName>
</protein>